<evidence type="ECO:0000313" key="5">
    <source>
        <dbReference type="Proteomes" id="UP000298416"/>
    </source>
</evidence>
<dbReference type="Pfam" id="PF23270">
    <property type="entry name" value="HAD_RAM2_N"/>
    <property type="match status" value="1"/>
</dbReference>
<dbReference type="Proteomes" id="UP000298416">
    <property type="component" value="Unassembled WGS sequence"/>
</dbReference>
<name>A0A8X8YR14_SALSN</name>
<dbReference type="InterPro" id="IPR056462">
    <property type="entry name" value="HAD_RAM2/GPAT1-8"/>
</dbReference>
<keyword evidence="2" id="KW-1133">Transmembrane helix</keyword>
<keyword evidence="2" id="KW-0472">Membrane</keyword>
<feature type="transmembrane region" description="Helical" evidence="2">
    <location>
        <begin position="293"/>
        <end position="319"/>
    </location>
</feature>
<organism evidence="4">
    <name type="scientific">Salvia splendens</name>
    <name type="common">Scarlet sage</name>
    <dbReference type="NCBI Taxonomy" id="180675"/>
    <lineage>
        <taxon>Eukaryota</taxon>
        <taxon>Viridiplantae</taxon>
        <taxon>Streptophyta</taxon>
        <taxon>Embryophyta</taxon>
        <taxon>Tracheophyta</taxon>
        <taxon>Spermatophyta</taxon>
        <taxon>Magnoliopsida</taxon>
        <taxon>eudicotyledons</taxon>
        <taxon>Gunneridae</taxon>
        <taxon>Pentapetalae</taxon>
        <taxon>asterids</taxon>
        <taxon>lamiids</taxon>
        <taxon>Lamiales</taxon>
        <taxon>Lamiaceae</taxon>
        <taxon>Nepetoideae</taxon>
        <taxon>Mentheae</taxon>
        <taxon>Salviinae</taxon>
        <taxon>Salvia</taxon>
        <taxon>Salvia subgen. Calosphace</taxon>
        <taxon>core Calosphace</taxon>
    </lineage>
</organism>
<evidence type="ECO:0000256" key="2">
    <source>
        <dbReference type="SAM" id="Phobius"/>
    </source>
</evidence>
<keyword evidence="2" id="KW-0812">Transmembrane</keyword>
<evidence type="ECO:0000259" key="3">
    <source>
        <dbReference type="Pfam" id="PF23270"/>
    </source>
</evidence>
<reference evidence="4" key="1">
    <citation type="submission" date="2018-01" db="EMBL/GenBank/DDBJ databases">
        <authorList>
            <person name="Mao J.F."/>
        </authorList>
    </citation>
    <scope>NUCLEOTIDE SEQUENCE</scope>
    <source>
        <strain evidence="4">Huo1</strain>
        <tissue evidence="4">Leaf</tissue>
    </source>
</reference>
<gene>
    <name evidence="4" type="ORF">SASPL_101049</name>
</gene>
<accession>A0A8X8YR14</accession>
<feature type="domain" description="Glycerol-3-phosphate acyltransferase RAM2/GPAT1-8 HAD-like" evidence="3">
    <location>
        <begin position="276"/>
        <end position="320"/>
    </location>
</feature>
<protein>
    <recommendedName>
        <fullName evidence="3">Glycerol-3-phosphate acyltransferase RAM2/GPAT1-8 HAD-like domain-containing protein</fullName>
    </recommendedName>
</protein>
<evidence type="ECO:0000313" key="4">
    <source>
        <dbReference type="EMBL" id="KAG6436165.1"/>
    </source>
</evidence>
<feature type="compositionally biased region" description="Basic and acidic residues" evidence="1">
    <location>
        <begin position="114"/>
        <end position="123"/>
    </location>
</feature>
<comment type="caution">
    <text evidence="4">The sequence shown here is derived from an EMBL/GenBank/DDBJ whole genome shotgun (WGS) entry which is preliminary data.</text>
</comment>
<keyword evidence="5" id="KW-1185">Reference proteome</keyword>
<feature type="compositionally biased region" description="Basic and acidic residues" evidence="1">
    <location>
        <begin position="175"/>
        <end position="184"/>
    </location>
</feature>
<dbReference type="EMBL" id="PNBA02000001">
    <property type="protein sequence ID" value="KAG6436165.1"/>
    <property type="molecule type" value="Genomic_DNA"/>
</dbReference>
<feature type="region of interest" description="Disordered" evidence="1">
    <location>
        <begin position="104"/>
        <end position="157"/>
    </location>
</feature>
<reference evidence="4" key="2">
    <citation type="submission" date="2020-08" db="EMBL/GenBank/DDBJ databases">
        <title>Plant Genome Project.</title>
        <authorList>
            <person name="Zhang R.-G."/>
        </authorList>
    </citation>
    <scope>NUCLEOTIDE SEQUENCE</scope>
    <source>
        <strain evidence="4">Huo1</strain>
        <tissue evidence="4">Leaf</tissue>
    </source>
</reference>
<sequence length="321" mass="33833">MGNEIKNYSTIAKIKIEDQFGDCSNPSFVQQRREAVGGRRFFAGQVVGADLGDNVDEIIEAEAAEALLVVVEEAEVLGEESGLAEENKAAGGLEAEFLLRLVEEGDDPDGGASAEKRGAREGAPEQPGGGVADFDASSAVPSPVPRSPWHSPVPDNCDALQRFAPAAAPALGASVEKRGAREGAPEQPGGGGVADFDASSAATPSPVPRSPWHSPVPDNCDALQRNQNQMDQLKPSPLNSRPLMPISFIERAATVYAECTSIVYGSTTYSSNRHSIAADLDGTLLISRSSFPYFMLVAIEVSRLLCSLILLLAFPLIAVSQ</sequence>
<feature type="region of interest" description="Disordered" evidence="1">
    <location>
        <begin position="171"/>
        <end position="222"/>
    </location>
</feature>
<evidence type="ECO:0000256" key="1">
    <source>
        <dbReference type="SAM" id="MobiDB-lite"/>
    </source>
</evidence>
<proteinExistence type="predicted"/>
<dbReference type="AlphaFoldDB" id="A0A8X8YR14"/>